<dbReference type="EMBL" id="CAXHTA020000016">
    <property type="protein sequence ID" value="CAL5227019.1"/>
    <property type="molecule type" value="Genomic_DNA"/>
</dbReference>
<proteinExistence type="predicted"/>
<keyword evidence="1" id="KW-0812">Transmembrane</keyword>
<dbReference type="PROSITE" id="PS51257">
    <property type="entry name" value="PROKAR_LIPOPROTEIN"/>
    <property type="match status" value="1"/>
</dbReference>
<feature type="transmembrane region" description="Helical" evidence="1">
    <location>
        <begin position="12"/>
        <end position="36"/>
    </location>
</feature>
<keyword evidence="1" id="KW-1133">Transmembrane helix</keyword>
<comment type="caution">
    <text evidence="2">The sequence shown here is derived from an EMBL/GenBank/DDBJ whole genome shotgun (WGS) entry which is preliminary data.</text>
</comment>
<keyword evidence="3" id="KW-1185">Reference proteome</keyword>
<evidence type="ECO:0000313" key="2">
    <source>
        <dbReference type="EMBL" id="CAL5227019.1"/>
    </source>
</evidence>
<accession>A0ABP1G906</accession>
<gene>
    <name evidence="2" type="primary">g9912</name>
    <name evidence="2" type="ORF">VP750_LOCUS8925</name>
</gene>
<protein>
    <submittedName>
        <fullName evidence="2">G9912 protein</fullName>
    </submittedName>
</protein>
<dbReference type="Proteomes" id="UP001497392">
    <property type="component" value="Unassembled WGS sequence"/>
</dbReference>
<name>A0ABP1G906_9CHLO</name>
<sequence length="130" mass="14732">MRQRNQKVYYSILAICYLEVLLWTTCLLSSCAAVSARPEDAGYIIRETENLKHTLPSDILELLQDSSIDLRIGYQAQQLEWLSLQRSFEATFPPETEDRPATFSFLPVLKGIPAPFTGVKAWSDLALSHI</sequence>
<organism evidence="2 3">
    <name type="scientific">Coccomyxa viridis</name>
    <dbReference type="NCBI Taxonomy" id="1274662"/>
    <lineage>
        <taxon>Eukaryota</taxon>
        <taxon>Viridiplantae</taxon>
        <taxon>Chlorophyta</taxon>
        <taxon>core chlorophytes</taxon>
        <taxon>Trebouxiophyceae</taxon>
        <taxon>Trebouxiophyceae incertae sedis</taxon>
        <taxon>Coccomyxaceae</taxon>
        <taxon>Coccomyxa</taxon>
    </lineage>
</organism>
<keyword evidence="1" id="KW-0472">Membrane</keyword>
<evidence type="ECO:0000313" key="3">
    <source>
        <dbReference type="Proteomes" id="UP001497392"/>
    </source>
</evidence>
<evidence type="ECO:0000256" key="1">
    <source>
        <dbReference type="SAM" id="Phobius"/>
    </source>
</evidence>
<reference evidence="2 3" key="1">
    <citation type="submission" date="2024-06" db="EMBL/GenBank/DDBJ databases">
        <authorList>
            <person name="Kraege A."/>
            <person name="Thomma B."/>
        </authorList>
    </citation>
    <scope>NUCLEOTIDE SEQUENCE [LARGE SCALE GENOMIC DNA]</scope>
</reference>